<accession>A0A1Q5PUY7</accession>
<keyword evidence="4" id="KW-1185">Reference proteome</keyword>
<proteinExistence type="predicted"/>
<dbReference type="InterPro" id="IPR036365">
    <property type="entry name" value="PGBD-like_sf"/>
</dbReference>
<dbReference type="OrthoDB" id="514320at2"/>
<dbReference type="InterPro" id="IPR002477">
    <property type="entry name" value="Peptidoglycan-bd-like"/>
</dbReference>
<evidence type="ECO:0000259" key="2">
    <source>
        <dbReference type="Pfam" id="PF01471"/>
    </source>
</evidence>
<dbReference type="Proteomes" id="UP000185612">
    <property type="component" value="Unassembled WGS sequence"/>
</dbReference>
<dbReference type="Gene3D" id="1.10.101.10">
    <property type="entry name" value="PGBD-like superfamily/PGBD"/>
    <property type="match status" value="1"/>
</dbReference>
<dbReference type="Pfam" id="PF01471">
    <property type="entry name" value="PG_binding_1"/>
    <property type="match status" value="1"/>
</dbReference>
<name>A0A1Q5PUY7_9ACTO</name>
<reference evidence="4" key="1">
    <citation type="submission" date="2016-12" db="EMBL/GenBank/DDBJ databases">
        <authorList>
            <person name="Meng X."/>
        </authorList>
    </citation>
    <scope>NUCLEOTIDE SEQUENCE [LARGE SCALE GENOMIC DNA]</scope>
    <source>
        <strain evidence="4">DSM 20732</strain>
    </source>
</reference>
<gene>
    <name evidence="3" type="ORF">BSZ40_07550</name>
</gene>
<evidence type="ECO:0000256" key="1">
    <source>
        <dbReference type="SAM" id="SignalP"/>
    </source>
</evidence>
<dbReference type="SUPFAM" id="SSF47090">
    <property type="entry name" value="PGBD-like"/>
    <property type="match status" value="1"/>
</dbReference>
<sequence length="166" mass="17911">MKKISRIATAFALSAAAVLTPAVAFAAPAEAPAAVAAVTAPVTTPMSVGTYLPKCQGTWRVSTRNGKTLMPSVVGMHPGNKVNIRCYLDVNWGSFPHAPTTNLQVTLKNTYKEDIATDGYYGWGTYHAMVRTQQRIGVPADGEYGPYTGVRMEWFNIDGKTSGRLR</sequence>
<feature type="chain" id="PRO_5043148787" description="Peptidoglycan binding-like domain-containing protein" evidence="1">
    <location>
        <begin position="27"/>
        <end position="166"/>
    </location>
</feature>
<organism evidence="3 4">
    <name type="scientific">Buchananella hordeovulneris</name>
    <dbReference type="NCBI Taxonomy" id="52770"/>
    <lineage>
        <taxon>Bacteria</taxon>
        <taxon>Bacillati</taxon>
        <taxon>Actinomycetota</taxon>
        <taxon>Actinomycetes</taxon>
        <taxon>Actinomycetales</taxon>
        <taxon>Actinomycetaceae</taxon>
        <taxon>Buchananella</taxon>
    </lineage>
</organism>
<comment type="caution">
    <text evidence="3">The sequence shown here is derived from an EMBL/GenBank/DDBJ whole genome shotgun (WGS) entry which is preliminary data.</text>
</comment>
<feature type="signal peptide" evidence="1">
    <location>
        <begin position="1"/>
        <end position="26"/>
    </location>
</feature>
<dbReference type="EMBL" id="MQVS01000007">
    <property type="protein sequence ID" value="OKL51413.1"/>
    <property type="molecule type" value="Genomic_DNA"/>
</dbReference>
<keyword evidence="1" id="KW-0732">Signal</keyword>
<dbReference type="AlphaFoldDB" id="A0A1Q5PUY7"/>
<dbReference type="RefSeq" id="WP_073824824.1">
    <property type="nucleotide sequence ID" value="NZ_JAUNKL010000013.1"/>
</dbReference>
<dbReference type="STRING" id="52770.BSZ40_07550"/>
<feature type="domain" description="Peptidoglycan binding-like" evidence="2">
    <location>
        <begin position="101"/>
        <end position="148"/>
    </location>
</feature>
<protein>
    <recommendedName>
        <fullName evidence="2">Peptidoglycan binding-like domain-containing protein</fullName>
    </recommendedName>
</protein>
<evidence type="ECO:0000313" key="3">
    <source>
        <dbReference type="EMBL" id="OKL51413.1"/>
    </source>
</evidence>
<evidence type="ECO:0000313" key="4">
    <source>
        <dbReference type="Proteomes" id="UP000185612"/>
    </source>
</evidence>
<dbReference type="InterPro" id="IPR036366">
    <property type="entry name" value="PGBDSf"/>
</dbReference>